<feature type="compositionally biased region" description="Polar residues" evidence="9">
    <location>
        <begin position="27"/>
        <end position="41"/>
    </location>
</feature>
<feature type="transmembrane region" description="Helical" evidence="10">
    <location>
        <begin position="427"/>
        <end position="445"/>
    </location>
</feature>
<evidence type="ECO:0000256" key="7">
    <source>
        <dbReference type="ARBA" id="ARBA00023136"/>
    </source>
</evidence>
<dbReference type="GO" id="GO:0015254">
    <property type="term" value="F:glycerol channel activity"/>
    <property type="evidence" value="ECO:0007669"/>
    <property type="project" value="TreeGrafter"/>
</dbReference>
<dbReference type="SUPFAM" id="SSF81338">
    <property type="entry name" value="Aquaporin-like"/>
    <property type="match status" value="1"/>
</dbReference>
<feature type="transmembrane region" description="Helical" evidence="10">
    <location>
        <begin position="479"/>
        <end position="504"/>
    </location>
</feature>
<feature type="transmembrane region" description="Helical" evidence="10">
    <location>
        <begin position="391"/>
        <end position="415"/>
    </location>
</feature>
<evidence type="ECO:0000256" key="6">
    <source>
        <dbReference type="ARBA" id="ARBA00022989"/>
    </source>
</evidence>
<evidence type="ECO:0000256" key="4">
    <source>
        <dbReference type="ARBA" id="ARBA00022692"/>
    </source>
</evidence>
<dbReference type="InterPro" id="IPR000425">
    <property type="entry name" value="MIP"/>
</dbReference>
<comment type="subcellular location">
    <subcellularLocation>
        <location evidence="1">Membrane</location>
        <topology evidence="1">Multi-pass membrane protein</topology>
    </subcellularLocation>
</comment>
<organism evidence="11 12">
    <name type="scientific">Phakopsora pachyrhizi</name>
    <name type="common">Asian soybean rust disease fungus</name>
    <dbReference type="NCBI Taxonomy" id="170000"/>
    <lineage>
        <taxon>Eukaryota</taxon>
        <taxon>Fungi</taxon>
        <taxon>Dikarya</taxon>
        <taxon>Basidiomycota</taxon>
        <taxon>Pucciniomycotina</taxon>
        <taxon>Pucciniomycetes</taxon>
        <taxon>Pucciniales</taxon>
        <taxon>Phakopsoraceae</taxon>
        <taxon>Phakopsora</taxon>
    </lineage>
</organism>
<comment type="caution">
    <text evidence="11">The sequence shown here is derived from an EMBL/GenBank/DDBJ whole genome shotgun (WGS) entry which is preliminary data.</text>
</comment>
<evidence type="ECO:0000256" key="8">
    <source>
        <dbReference type="ARBA" id="ARBA00034651"/>
    </source>
</evidence>
<accession>A0AAV0AZQ3</accession>
<proteinExistence type="inferred from homology"/>
<reference evidence="11" key="1">
    <citation type="submission" date="2022-06" db="EMBL/GenBank/DDBJ databases">
        <authorList>
            <consortium name="SYNGENTA / RWTH Aachen University"/>
        </authorList>
    </citation>
    <scope>NUCLEOTIDE SEQUENCE</scope>
</reference>
<evidence type="ECO:0000256" key="9">
    <source>
        <dbReference type="SAM" id="MobiDB-lite"/>
    </source>
</evidence>
<feature type="region of interest" description="Disordered" evidence="9">
    <location>
        <begin position="1"/>
        <end position="43"/>
    </location>
</feature>
<keyword evidence="3" id="KW-0813">Transport</keyword>
<dbReference type="InterPro" id="IPR050363">
    <property type="entry name" value="MIP/Aquaporin"/>
</dbReference>
<evidence type="ECO:0000313" key="11">
    <source>
        <dbReference type="EMBL" id="CAH7675232.1"/>
    </source>
</evidence>
<keyword evidence="5" id="KW-0677">Repeat</keyword>
<dbReference type="PRINTS" id="PR00783">
    <property type="entry name" value="MINTRINSICP"/>
</dbReference>
<evidence type="ECO:0000256" key="5">
    <source>
        <dbReference type="ARBA" id="ARBA00022737"/>
    </source>
</evidence>
<evidence type="ECO:0000256" key="3">
    <source>
        <dbReference type="ARBA" id="ARBA00022448"/>
    </source>
</evidence>
<dbReference type="EMBL" id="CALTRL010002281">
    <property type="protein sequence ID" value="CAH7675232.1"/>
    <property type="molecule type" value="Genomic_DNA"/>
</dbReference>
<sequence length="550" mass="60846">MEQLREGFSENSKGRAASFDDHRHSAHSCQKSTHRINSPSSLKARKVPRLIHLHSFSVSAKDEAPTPPDTPVFSLSRPFPLKDKAARRRRSLNRDTACPMNNIHSPSLMNLRLSATSKPREQRNEVINIPVEHDNRLLPFESIPKGQYLIATPELLRTFVLEAQASAWAKDARASRGSVIKAFDTEHDQEYNVGGEMGSSTLVTNEKEKLPASTRTSCYAPDPHYMTDDGEHVKRVFYDFDVEKPQEKSFYRRMKKKLREPAAEALGKSYFSLLVALTANANVSLSTKGSYVSECFGSGIGLMIGIYVAGGISGGHINPIVSITLAIFRGFPWKKVIPFCVAQVVGGLLGSLIVHTIYSGALDLYEGSPGLRSFNGPSATAEIFFTTSADYMSYTTAFLSEFLVATILLLVMMAIGDRRNSPPPDGLNPIVLMWVLIGISFSLGSQTSYALNPALDLAARLIASVCGYHNANWTYKSQYWLWATCMANLSGALFGAFLYDFFIYEGPDSPLNRFGSSDNQIQDGCGNKLMNCITNRKKEKQEKINTDNYV</sequence>
<name>A0AAV0AZQ3_PHAPC</name>
<gene>
    <name evidence="11" type="ORF">PPACK8108_LOCUS10216</name>
</gene>
<dbReference type="Gene3D" id="1.20.1080.10">
    <property type="entry name" value="Glycerol uptake facilitator protein"/>
    <property type="match status" value="1"/>
</dbReference>
<keyword evidence="12" id="KW-1185">Reference proteome</keyword>
<dbReference type="AlphaFoldDB" id="A0AAV0AZQ3"/>
<dbReference type="Pfam" id="PF00230">
    <property type="entry name" value="MIP"/>
    <property type="match status" value="1"/>
</dbReference>
<comment type="catalytic activity">
    <reaction evidence="8">
        <text>H2O(in) = H2O(out)</text>
        <dbReference type="Rhea" id="RHEA:29667"/>
        <dbReference type="ChEBI" id="CHEBI:15377"/>
    </reaction>
</comment>
<dbReference type="CDD" id="cd00333">
    <property type="entry name" value="MIP"/>
    <property type="match status" value="1"/>
</dbReference>
<keyword evidence="7 10" id="KW-0472">Membrane</keyword>
<comment type="similarity">
    <text evidence="2">Belongs to the MIP/aquaporin (TC 1.A.8) family.</text>
</comment>
<keyword evidence="6 10" id="KW-1133">Transmembrane helix</keyword>
<keyword evidence="4 10" id="KW-0812">Transmembrane</keyword>
<dbReference type="Proteomes" id="UP001153365">
    <property type="component" value="Unassembled WGS sequence"/>
</dbReference>
<dbReference type="PANTHER" id="PTHR43829:SF9">
    <property type="entry name" value="AQUAPORIN-9"/>
    <property type="match status" value="1"/>
</dbReference>
<evidence type="ECO:0000313" key="12">
    <source>
        <dbReference type="Proteomes" id="UP001153365"/>
    </source>
</evidence>
<protein>
    <submittedName>
        <fullName evidence="11">Aquaporin-like protein</fullName>
    </submittedName>
</protein>
<evidence type="ECO:0000256" key="10">
    <source>
        <dbReference type="SAM" id="Phobius"/>
    </source>
</evidence>
<evidence type="ECO:0000256" key="1">
    <source>
        <dbReference type="ARBA" id="ARBA00004141"/>
    </source>
</evidence>
<dbReference type="GO" id="GO:0015250">
    <property type="term" value="F:water channel activity"/>
    <property type="evidence" value="ECO:0007669"/>
    <property type="project" value="TreeGrafter"/>
</dbReference>
<evidence type="ECO:0000256" key="2">
    <source>
        <dbReference type="ARBA" id="ARBA00006175"/>
    </source>
</evidence>
<dbReference type="InterPro" id="IPR023271">
    <property type="entry name" value="Aquaporin-like"/>
</dbReference>
<dbReference type="GO" id="GO:0005886">
    <property type="term" value="C:plasma membrane"/>
    <property type="evidence" value="ECO:0007669"/>
    <property type="project" value="TreeGrafter"/>
</dbReference>
<dbReference type="PANTHER" id="PTHR43829">
    <property type="entry name" value="AQUAPORIN OR AQUAGLYCEROPORIN RELATED"/>
    <property type="match status" value="1"/>
</dbReference>